<dbReference type="EMBL" id="CP002101">
    <property type="protein sequence ID" value="AEH61186.1"/>
    <property type="molecule type" value="Genomic_DNA"/>
</dbReference>
<evidence type="ECO:0000313" key="3">
    <source>
        <dbReference type="Proteomes" id="UP000006622"/>
    </source>
</evidence>
<organism evidence="2 3">
    <name type="scientific">Methanosalsum zhilinae (strain DSM 4017 / NBRC 107636 / OCM 62 / WeN5)</name>
    <name type="common">Methanohalophilus zhilinae</name>
    <dbReference type="NCBI Taxonomy" id="679901"/>
    <lineage>
        <taxon>Archaea</taxon>
        <taxon>Methanobacteriati</taxon>
        <taxon>Methanobacteriota</taxon>
        <taxon>Stenosarchaea group</taxon>
        <taxon>Methanomicrobia</taxon>
        <taxon>Methanosarcinales</taxon>
        <taxon>Methanosarcinaceae</taxon>
        <taxon>Methanosalsum</taxon>
    </lineage>
</organism>
<dbReference type="PANTHER" id="PTHR37523">
    <property type="entry name" value="METALLOPHOSPHOESTERASE"/>
    <property type="match status" value="1"/>
</dbReference>
<dbReference type="GO" id="GO:0016787">
    <property type="term" value="F:hydrolase activity"/>
    <property type="evidence" value="ECO:0007669"/>
    <property type="project" value="InterPro"/>
</dbReference>
<feature type="domain" description="Calcineurin-like phosphoesterase" evidence="1">
    <location>
        <begin position="1"/>
        <end position="175"/>
    </location>
</feature>
<dbReference type="HOGENOM" id="CLU_041441_5_0_2"/>
<dbReference type="KEGG" id="mzh:Mzhil_1341"/>
<evidence type="ECO:0000259" key="1">
    <source>
        <dbReference type="Pfam" id="PF00149"/>
    </source>
</evidence>
<dbReference type="InterPro" id="IPR029052">
    <property type="entry name" value="Metallo-depent_PP-like"/>
</dbReference>
<dbReference type="SUPFAM" id="SSF56300">
    <property type="entry name" value="Metallo-dependent phosphatases"/>
    <property type="match status" value="1"/>
</dbReference>
<keyword evidence="3" id="KW-1185">Reference proteome</keyword>
<evidence type="ECO:0000313" key="2">
    <source>
        <dbReference type="EMBL" id="AEH61186.1"/>
    </source>
</evidence>
<dbReference type="GeneID" id="10822977"/>
<gene>
    <name evidence="2" type="ordered locus">Mzhil_1341</name>
</gene>
<sequence>MKILAIADPHGNYSKISPIIEKAGKVDLVLIAGDITNFGPDENASELIGMFQVPVMAVPGNCDMESILNTLERSDAISLHNKHKCIDNITFIGLGGSNPTPFNTPFELDEEEIEQKLLDLIASAKLNSASKYRILLSHAPPHETLDSVGTNHVGSRSIRNVLDQFDLVVCAHIHESRGVMKHNETFILNPGMACEGYAALIYIDDKTETKDIQIELIEA</sequence>
<dbReference type="AlphaFoldDB" id="F7XND6"/>
<dbReference type="Gene3D" id="3.60.21.10">
    <property type="match status" value="1"/>
</dbReference>
<dbReference type="PANTHER" id="PTHR37523:SF1">
    <property type="entry name" value="CALCINEURIN-LIKE PHOSPHOESTERASE DOMAIN-CONTAINING PROTEIN"/>
    <property type="match status" value="1"/>
</dbReference>
<dbReference type="RefSeq" id="WP_013898623.1">
    <property type="nucleotide sequence ID" value="NC_015676.1"/>
</dbReference>
<proteinExistence type="predicted"/>
<accession>F7XND6</accession>
<reference evidence="2 3" key="1">
    <citation type="submission" date="2010-07" db="EMBL/GenBank/DDBJ databases">
        <title>The complete genome of Methanosalsum zhilinae DSM 4017.</title>
        <authorList>
            <consortium name="US DOE Joint Genome Institute (JGI-PGF)"/>
            <person name="Lucas S."/>
            <person name="Copeland A."/>
            <person name="Lapidus A."/>
            <person name="Glavina del Rio T."/>
            <person name="Dalin E."/>
            <person name="Tice H."/>
            <person name="Bruce D."/>
            <person name="Goodwin L."/>
            <person name="Pitluck S."/>
            <person name="Kyrpides N."/>
            <person name="Mavromatis K."/>
            <person name="Ovchinnikova G."/>
            <person name="Daligault H."/>
            <person name="Detter J.C."/>
            <person name="Han C."/>
            <person name="Tapia R."/>
            <person name="Larimer F."/>
            <person name="Land M."/>
            <person name="Hauser L."/>
            <person name="Markowitz V."/>
            <person name="Cheng J.-F."/>
            <person name="Hugenholtz P."/>
            <person name="Woyke T."/>
            <person name="Wu D."/>
            <person name="Spring S."/>
            <person name="Schueler E."/>
            <person name="Brambilla E."/>
            <person name="Klenk H.-P."/>
            <person name="Eisen J.A."/>
        </authorList>
    </citation>
    <scope>NUCLEOTIDE SEQUENCE [LARGE SCALE GENOMIC DNA]</scope>
    <source>
        <strain evidence="3">DSM 4017 / NBRC 107636 / OCM 62 / WeN5</strain>
    </source>
</reference>
<dbReference type="OrthoDB" id="50367at2157"/>
<name>F7XND6_METZD</name>
<dbReference type="STRING" id="679901.Mzhil_1341"/>
<dbReference type="InterPro" id="IPR004843">
    <property type="entry name" value="Calcineurin-like_PHP"/>
</dbReference>
<dbReference type="Pfam" id="PF00149">
    <property type="entry name" value="Metallophos"/>
    <property type="match status" value="1"/>
</dbReference>
<protein>
    <submittedName>
        <fullName evidence="2">Metallophosphoesterase</fullName>
    </submittedName>
</protein>
<dbReference type="Proteomes" id="UP000006622">
    <property type="component" value="Chromosome"/>
</dbReference>